<evidence type="ECO:0000256" key="1">
    <source>
        <dbReference type="ARBA" id="ARBA00006217"/>
    </source>
</evidence>
<dbReference type="AlphaFoldDB" id="A0A2P8EED3"/>
<dbReference type="InterPro" id="IPR001765">
    <property type="entry name" value="Carbonic_anhydrase"/>
</dbReference>
<feature type="binding site" evidence="6">
    <location>
        <position position="100"/>
    </location>
    <ligand>
        <name>Zn(2+)</name>
        <dbReference type="ChEBI" id="CHEBI:29105"/>
    </ligand>
</feature>
<protein>
    <recommendedName>
        <fullName evidence="7">Carbonic anhydrase</fullName>
        <ecNumber evidence="7">4.2.1.1</ecNumber>
    </recommendedName>
    <alternativeName>
        <fullName evidence="7">Carbonate dehydratase</fullName>
    </alternativeName>
</protein>
<proteinExistence type="inferred from homology"/>
<dbReference type="OrthoDB" id="9797527at2"/>
<dbReference type="PANTHER" id="PTHR11002:SF76">
    <property type="entry name" value="CARBONIC ANHYDRASE"/>
    <property type="match status" value="1"/>
</dbReference>
<dbReference type="CDD" id="cd00883">
    <property type="entry name" value="beta_CA_cladeA"/>
    <property type="match status" value="1"/>
</dbReference>
<sequence>MCQIDLNKYLEYNKQWAAETLASQEGYFDTLKEGQSPKALLLGCSDSRVSPSKVLGTDLGDLFIHRNIANLVSHTDLNFLSVMQYAVENLGIKDIIVYGHYGCGGIKTAYENNNNGLIDNWLATIKDVIRHHKAELNLIADENERLNKLVELNVLEQIQNIKQTSVYKKAIAKGEKINLHAWVFDFSTGLVHDLKKKYNIVPATA</sequence>
<comment type="similarity">
    <text evidence="1 7">Belongs to the beta-class carbonic anhydrase family.</text>
</comment>
<dbReference type="GO" id="GO:0008270">
    <property type="term" value="F:zinc ion binding"/>
    <property type="evidence" value="ECO:0007669"/>
    <property type="project" value="UniProtKB-UniRule"/>
</dbReference>
<dbReference type="FunFam" id="3.40.1050.10:FF:000001">
    <property type="entry name" value="Carbonic anhydrase"/>
    <property type="match status" value="1"/>
</dbReference>
<dbReference type="Proteomes" id="UP000240708">
    <property type="component" value="Unassembled WGS sequence"/>
</dbReference>
<comment type="catalytic activity">
    <reaction evidence="5 7">
        <text>hydrogencarbonate + H(+) = CO2 + H2O</text>
        <dbReference type="Rhea" id="RHEA:10748"/>
        <dbReference type="ChEBI" id="CHEBI:15377"/>
        <dbReference type="ChEBI" id="CHEBI:15378"/>
        <dbReference type="ChEBI" id="CHEBI:16526"/>
        <dbReference type="ChEBI" id="CHEBI:17544"/>
        <dbReference type="EC" id="4.2.1.1"/>
    </reaction>
</comment>
<evidence type="ECO:0000313" key="9">
    <source>
        <dbReference type="Proteomes" id="UP000240708"/>
    </source>
</evidence>
<dbReference type="EMBL" id="PYGF01000001">
    <property type="protein sequence ID" value="PSL07817.1"/>
    <property type="molecule type" value="Genomic_DNA"/>
</dbReference>
<gene>
    <name evidence="8" type="ORF">CLV48_101755</name>
</gene>
<organism evidence="8 9">
    <name type="scientific">Cecembia rubra</name>
    <dbReference type="NCBI Taxonomy" id="1485585"/>
    <lineage>
        <taxon>Bacteria</taxon>
        <taxon>Pseudomonadati</taxon>
        <taxon>Bacteroidota</taxon>
        <taxon>Cytophagia</taxon>
        <taxon>Cytophagales</taxon>
        <taxon>Cyclobacteriaceae</taxon>
        <taxon>Cecembia</taxon>
    </lineage>
</organism>
<reference evidence="8 9" key="1">
    <citation type="submission" date="2018-03" db="EMBL/GenBank/DDBJ databases">
        <title>Genomic Encyclopedia of Archaeal and Bacterial Type Strains, Phase II (KMG-II): from individual species to whole genera.</title>
        <authorList>
            <person name="Goeker M."/>
        </authorList>
    </citation>
    <scope>NUCLEOTIDE SEQUENCE [LARGE SCALE GENOMIC DNA]</scope>
    <source>
        <strain evidence="8 9">DSM 28057</strain>
    </source>
</reference>
<feature type="binding site" evidence="6">
    <location>
        <position position="44"/>
    </location>
    <ligand>
        <name>Zn(2+)</name>
        <dbReference type="ChEBI" id="CHEBI:29105"/>
    </ligand>
</feature>
<keyword evidence="2 6" id="KW-0479">Metal-binding</keyword>
<dbReference type="InterPro" id="IPR015892">
    <property type="entry name" value="Carbonic_anhydrase_CS"/>
</dbReference>
<evidence type="ECO:0000256" key="7">
    <source>
        <dbReference type="RuleBase" id="RU003956"/>
    </source>
</evidence>
<evidence type="ECO:0000256" key="2">
    <source>
        <dbReference type="ARBA" id="ARBA00022723"/>
    </source>
</evidence>
<feature type="binding site" evidence="6">
    <location>
        <position position="103"/>
    </location>
    <ligand>
        <name>Zn(2+)</name>
        <dbReference type="ChEBI" id="CHEBI:29105"/>
    </ligand>
</feature>
<keyword evidence="9" id="KW-1185">Reference proteome</keyword>
<evidence type="ECO:0000256" key="6">
    <source>
        <dbReference type="PIRSR" id="PIRSR601765-1"/>
    </source>
</evidence>
<dbReference type="GO" id="GO:0004089">
    <property type="term" value="F:carbonate dehydratase activity"/>
    <property type="evidence" value="ECO:0007669"/>
    <property type="project" value="UniProtKB-UniRule"/>
</dbReference>
<evidence type="ECO:0000256" key="5">
    <source>
        <dbReference type="ARBA" id="ARBA00048348"/>
    </source>
</evidence>
<keyword evidence="4 7" id="KW-0456">Lyase</keyword>
<dbReference type="EC" id="4.2.1.1" evidence="7"/>
<feature type="binding site" evidence="6">
    <location>
        <position position="46"/>
    </location>
    <ligand>
        <name>Zn(2+)</name>
        <dbReference type="ChEBI" id="CHEBI:29105"/>
    </ligand>
</feature>
<comment type="cofactor">
    <cofactor evidence="6">
        <name>Zn(2+)</name>
        <dbReference type="ChEBI" id="CHEBI:29105"/>
    </cofactor>
    <text evidence="6">Binds 1 zinc ion per subunit.</text>
</comment>
<comment type="function">
    <text evidence="7">Reversible hydration of carbon dioxide.</text>
</comment>
<name>A0A2P8EED3_9BACT</name>
<dbReference type="Pfam" id="PF00484">
    <property type="entry name" value="Pro_CA"/>
    <property type="match status" value="1"/>
</dbReference>
<dbReference type="SMART" id="SM00947">
    <property type="entry name" value="Pro_CA"/>
    <property type="match status" value="1"/>
</dbReference>
<keyword evidence="3 6" id="KW-0862">Zinc</keyword>
<evidence type="ECO:0000313" key="8">
    <source>
        <dbReference type="EMBL" id="PSL07817.1"/>
    </source>
</evidence>
<comment type="caution">
    <text evidence="8">The sequence shown here is derived from an EMBL/GenBank/DDBJ whole genome shotgun (WGS) entry which is preliminary data.</text>
</comment>
<dbReference type="GO" id="GO:0015976">
    <property type="term" value="P:carbon utilization"/>
    <property type="evidence" value="ECO:0007669"/>
    <property type="project" value="InterPro"/>
</dbReference>
<dbReference type="PROSITE" id="PS00704">
    <property type="entry name" value="PROK_CO2_ANHYDRASE_1"/>
    <property type="match status" value="1"/>
</dbReference>
<dbReference type="InterPro" id="IPR036874">
    <property type="entry name" value="Carbonic_anhydrase_sf"/>
</dbReference>
<dbReference type="PANTHER" id="PTHR11002">
    <property type="entry name" value="CARBONIC ANHYDRASE"/>
    <property type="match status" value="1"/>
</dbReference>
<dbReference type="RefSeq" id="WP_106565858.1">
    <property type="nucleotide sequence ID" value="NZ_PYGF01000001.1"/>
</dbReference>
<dbReference type="Gene3D" id="3.40.1050.10">
    <property type="entry name" value="Carbonic anhydrase"/>
    <property type="match status" value="1"/>
</dbReference>
<dbReference type="PROSITE" id="PS00705">
    <property type="entry name" value="PROK_CO2_ANHYDRASE_2"/>
    <property type="match status" value="1"/>
</dbReference>
<evidence type="ECO:0000256" key="4">
    <source>
        <dbReference type="ARBA" id="ARBA00023239"/>
    </source>
</evidence>
<accession>A0A2P8EED3</accession>
<evidence type="ECO:0000256" key="3">
    <source>
        <dbReference type="ARBA" id="ARBA00022833"/>
    </source>
</evidence>
<dbReference type="SUPFAM" id="SSF53056">
    <property type="entry name" value="beta-carbonic anhydrase, cab"/>
    <property type="match status" value="1"/>
</dbReference>